<proteinExistence type="predicted"/>
<feature type="signal peptide" evidence="1">
    <location>
        <begin position="1"/>
        <end position="23"/>
    </location>
</feature>
<sequence length="137" mass="16248">MSVLHSVVILLKLLLFNIRVREADWLYEVKRGKDTPSKVRMAQILTGHGGFVQYLFRLKLRDSLYCACDPTKIQDVLHVLKKRYMFLWERVALITEIDIRVARQHFMEIMDDTLRKDKFLKFCAMVVDCCVKLNRNI</sequence>
<gene>
    <name evidence="2" type="ORF">EVAR_47925_1</name>
</gene>
<name>A0A4C1Y6S7_EUMVA</name>
<keyword evidence="1" id="KW-0732">Signal</keyword>
<organism evidence="2 3">
    <name type="scientific">Eumeta variegata</name>
    <name type="common">Bagworm moth</name>
    <name type="synonym">Eumeta japonica</name>
    <dbReference type="NCBI Taxonomy" id="151549"/>
    <lineage>
        <taxon>Eukaryota</taxon>
        <taxon>Metazoa</taxon>
        <taxon>Ecdysozoa</taxon>
        <taxon>Arthropoda</taxon>
        <taxon>Hexapoda</taxon>
        <taxon>Insecta</taxon>
        <taxon>Pterygota</taxon>
        <taxon>Neoptera</taxon>
        <taxon>Endopterygota</taxon>
        <taxon>Lepidoptera</taxon>
        <taxon>Glossata</taxon>
        <taxon>Ditrysia</taxon>
        <taxon>Tineoidea</taxon>
        <taxon>Psychidae</taxon>
        <taxon>Oiketicinae</taxon>
        <taxon>Eumeta</taxon>
    </lineage>
</organism>
<protein>
    <submittedName>
        <fullName evidence="2">Uncharacterized protein</fullName>
    </submittedName>
</protein>
<keyword evidence="3" id="KW-1185">Reference proteome</keyword>
<evidence type="ECO:0000313" key="3">
    <source>
        <dbReference type="Proteomes" id="UP000299102"/>
    </source>
</evidence>
<accession>A0A4C1Y6S7</accession>
<dbReference type="Proteomes" id="UP000299102">
    <property type="component" value="Unassembled WGS sequence"/>
</dbReference>
<evidence type="ECO:0000313" key="2">
    <source>
        <dbReference type="EMBL" id="GBP70542.1"/>
    </source>
</evidence>
<comment type="caution">
    <text evidence="2">The sequence shown here is derived from an EMBL/GenBank/DDBJ whole genome shotgun (WGS) entry which is preliminary data.</text>
</comment>
<feature type="chain" id="PRO_5020024395" evidence="1">
    <location>
        <begin position="24"/>
        <end position="137"/>
    </location>
</feature>
<evidence type="ECO:0000256" key="1">
    <source>
        <dbReference type="SAM" id="SignalP"/>
    </source>
</evidence>
<dbReference type="OrthoDB" id="411823at2759"/>
<reference evidence="2 3" key="1">
    <citation type="journal article" date="2019" name="Commun. Biol.">
        <title>The bagworm genome reveals a unique fibroin gene that provides high tensile strength.</title>
        <authorList>
            <person name="Kono N."/>
            <person name="Nakamura H."/>
            <person name="Ohtoshi R."/>
            <person name="Tomita M."/>
            <person name="Numata K."/>
            <person name="Arakawa K."/>
        </authorList>
    </citation>
    <scope>NUCLEOTIDE SEQUENCE [LARGE SCALE GENOMIC DNA]</scope>
</reference>
<dbReference type="EMBL" id="BGZK01001078">
    <property type="protein sequence ID" value="GBP70542.1"/>
    <property type="molecule type" value="Genomic_DNA"/>
</dbReference>
<dbReference type="AlphaFoldDB" id="A0A4C1Y6S7"/>